<evidence type="ECO:0000313" key="2">
    <source>
        <dbReference type="EMBL" id="SFZ91807.1"/>
    </source>
</evidence>
<evidence type="ECO:0000313" key="3">
    <source>
        <dbReference type="Proteomes" id="UP000182544"/>
    </source>
</evidence>
<keyword evidence="1" id="KW-0732">Signal</keyword>
<organism evidence="2 3">
    <name type="scientific">Flaviramulus basaltis</name>
    <dbReference type="NCBI Taxonomy" id="369401"/>
    <lineage>
        <taxon>Bacteria</taxon>
        <taxon>Pseudomonadati</taxon>
        <taxon>Bacteroidota</taxon>
        <taxon>Flavobacteriia</taxon>
        <taxon>Flavobacteriales</taxon>
        <taxon>Flavobacteriaceae</taxon>
        <taxon>Flaviramulus</taxon>
    </lineage>
</organism>
<accession>A0A1K2IHE8</accession>
<dbReference type="Pfam" id="PF13899">
    <property type="entry name" value="Thioredoxin_7"/>
    <property type="match status" value="1"/>
</dbReference>
<dbReference type="AlphaFoldDB" id="A0A1K2IHE8"/>
<sequence length="146" mass="16831">MKNVCFFSVFFLVFGFNTFSQTWHTDFEKAKEVASSKNENIVLVFQGSDWCAPCIKLDKEIWSTQEFQKLSKDHFVMLKADFPRRKANKLSESVSLQNAKLAETYNNQGYFPLVVVLDNKGKVLGKIGYEKSNPSTYFKKLTAFEN</sequence>
<dbReference type="EMBL" id="FPKV01000002">
    <property type="protein sequence ID" value="SFZ91807.1"/>
    <property type="molecule type" value="Genomic_DNA"/>
</dbReference>
<reference evidence="2 3" key="1">
    <citation type="submission" date="2016-10" db="EMBL/GenBank/DDBJ databases">
        <authorList>
            <person name="de Groot N.N."/>
        </authorList>
    </citation>
    <scope>NUCLEOTIDE SEQUENCE [LARGE SCALE GENOMIC DNA]</scope>
    <source>
        <strain evidence="2 3">DSM 18180</strain>
    </source>
</reference>
<dbReference type="SUPFAM" id="SSF52833">
    <property type="entry name" value="Thioredoxin-like"/>
    <property type="match status" value="1"/>
</dbReference>
<evidence type="ECO:0000256" key="1">
    <source>
        <dbReference type="ARBA" id="ARBA00022729"/>
    </source>
</evidence>
<protein>
    <submittedName>
        <fullName evidence="2">Thioredoxin-like</fullName>
    </submittedName>
</protein>
<dbReference type="PANTHER" id="PTHR15337">
    <property type="entry name" value="ANTERIOR GRADIENT PROTEIN-RELATED"/>
    <property type="match status" value="1"/>
</dbReference>
<gene>
    <name evidence="2" type="ORF">SAMN05428642_102346</name>
</gene>
<dbReference type="InterPro" id="IPR036249">
    <property type="entry name" value="Thioredoxin-like_sf"/>
</dbReference>
<dbReference type="RefSeq" id="WP_072401325.1">
    <property type="nucleotide sequence ID" value="NZ_FPKV01000002.1"/>
</dbReference>
<dbReference type="InterPro" id="IPR051099">
    <property type="entry name" value="AGR/TXD"/>
</dbReference>
<keyword evidence="3" id="KW-1185">Reference proteome</keyword>
<name>A0A1K2IHE8_9FLAO</name>
<dbReference type="Gene3D" id="3.40.30.10">
    <property type="entry name" value="Glutaredoxin"/>
    <property type="match status" value="1"/>
</dbReference>
<dbReference type="STRING" id="369401.SAMN05428642_102346"/>
<dbReference type="PANTHER" id="PTHR15337:SF11">
    <property type="entry name" value="THIOREDOXIN DOMAIN-CONTAINING PROTEIN"/>
    <property type="match status" value="1"/>
</dbReference>
<dbReference type="Proteomes" id="UP000182544">
    <property type="component" value="Unassembled WGS sequence"/>
</dbReference>
<proteinExistence type="predicted"/>
<dbReference type="OrthoDB" id="981626at2"/>